<evidence type="ECO:0000256" key="4">
    <source>
        <dbReference type="ARBA" id="ARBA00022553"/>
    </source>
</evidence>
<feature type="compositionally biased region" description="Acidic residues" evidence="7">
    <location>
        <begin position="63"/>
        <end position="72"/>
    </location>
</feature>
<protein>
    <recommendedName>
        <fullName evidence="2">Male-enhanced antigen 1</fullName>
    </recommendedName>
</protein>
<feature type="region of interest" description="Disordered" evidence="7">
    <location>
        <begin position="1"/>
        <end position="84"/>
    </location>
</feature>
<evidence type="ECO:0000256" key="3">
    <source>
        <dbReference type="ARBA" id="ARBA00022473"/>
    </source>
</evidence>
<name>A0A1S3HUA6_LINAN</name>
<dbReference type="Proteomes" id="UP000085678">
    <property type="component" value="Unplaced"/>
</dbReference>
<dbReference type="InterPro" id="IPR009685">
    <property type="entry name" value="MEA1"/>
</dbReference>
<reference evidence="9" key="1">
    <citation type="submission" date="2025-08" db="UniProtKB">
        <authorList>
            <consortium name="RefSeq"/>
        </authorList>
    </citation>
    <scope>IDENTIFICATION</scope>
    <source>
        <tissue evidence="9">Gonads</tissue>
    </source>
</reference>
<dbReference type="AlphaFoldDB" id="A0A1S3HUA6"/>
<keyword evidence="5" id="KW-0221">Differentiation</keyword>
<evidence type="ECO:0000313" key="8">
    <source>
        <dbReference type="Proteomes" id="UP000085678"/>
    </source>
</evidence>
<evidence type="ECO:0000256" key="5">
    <source>
        <dbReference type="ARBA" id="ARBA00022782"/>
    </source>
</evidence>
<dbReference type="GO" id="GO:0030154">
    <property type="term" value="P:cell differentiation"/>
    <property type="evidence" value="ECO:0007669"/>
    <property type="project" value="UniProtKB-KW"/>
</dbReference>
<dbReference type="RefSeq" id="XP_013389126.1">
    <property type="nucleotide sequence ID" value="XM_013533672.2"/>
</dbReference>
<dbReference type="GO" id="GO:0007283">
    <property type="term" value="P:spermatogenesis"/>
    <property type="evidence" value="ECO:0007669"/>
    <property type="project" value="UniProtKB-KW"/>
</dbReference>
<keyword evidence="6" id="KW-0744">Spermatogenesis</keyword>
<keyword evidence="4" id="KW-0597">Phosphoprotein</keyword>
<dbReference type="Pfam" id="PF06910">
    <property type="entry name" value="MEA1"/>
    <property type="match status" value="1"/>
</dbReference>
<evidence type="ECO:0000313" key="9">
    <source>
        <dbReference type="RefSeq" id="XP_013389126.1"/>
    </source>
</evidence>
<keyword evidence="8" id="KW-1185">Reference proteome</keyword>
<evidence type="ECO:0000256" key="6">
    <source>
        <dbReference type="ARBA" id="ARBA00022871"/>
    </source>
</evidence>
<organism evidence="8 9">
    <name type="scientific">Lingula anatina</name>
    <name type="common">Brachiopod</name>
    <name type="synonym">Lingula unguis</name>
    <dbReference type="NCBI Taxonomy" id="7574"/>
    <lineage>
        <taxon>Eukaryota</taxon>
        <taxon>Metazoa</taxon>
        <taxon>Spiralia</taxon>
        <taxon>Lophotrochozoa</taxon>
        <taxon>Brachiopoda</taxon>
        <taxon>Linguliformea</taxon>
        <taxon>Lingulata</taxon>
        <taxon>Lingulida</taxon>
        <taxon>Linguloidea</taxon>
        <taxon>Lingulidae</taxon>
        <taxon>Lingula</taxon>
    </lineage>
</organism>
<feature type="compositionally biased region" description="Basic and acidic residues" evidence="7">
    <location>
        <begin position="1"/>
        <end position="14"/>
    </location>
</feature>
<proteinExistence type="predicted"/>
<evidence type="ECO:0000256" key="7">
    <source>
        <dbReference type="SAM" id="MobiDB-lite"/>
    </source>
</evidence>
<dbReference type="OrthoDB" id="5593200at2759"/>
<evidence type="ECO:0000256" key="2">
    <source>
        <dbReference type="ARBA" id="ARBA00022245"/>
    </source>
</evidence>
<gene>
    <name evidence="9" type="primary">LOC106157882</name>
</gene>
<accession>A0A1S3HUA6</accession>
<dbReference type="PANTHER" id="PTHR17005">
    <property type="entry name" value="MALE-ENHANCED ANTIGEN-1"/>
    <property type="match status" value="1"/>
</dbReference>
<dbReference type="KEGG" id="lak:106157882"/>
<keyword evidence="3" id="KW-0217">Developmental protein</keyword>
<dbReference type="GeneID" id="106157882"/>
<evidence type="ECO:0000256" key="1">
    <source>
        <dbReference type="ARBA" id="ARBA00002540"/>
    </source>
</evidence>
<sequence length="193" mass="21474">MPPVPENKENKHPDSLGAVETPQFIVMQSSSDSEDEQEEFGGYQLLSQDPDGPLNSPNLQTGSDEDAEDESQDGVGGTSDAIDAVIMEQVESDDFTQLAAQSHPYQSDSDTGWANFNDEENVWSQPRETQFTMDKEHVDQIKNAMSTFSLPSTSQPDWAKKIPEEEWKAKLVAKLQNKTFDTQKISRKDDSAS</sequence>
<comment type="function">
    <text evidence="1">May play an important role in spermatogenesis and/or testis development.</text>
</comment>
<dbReference type="InParanoid" id="A0A1S3HUA6"/>